<keyword evidence="2 4" id="KW-0560">Oxidoreductase</keyword>
<dbReference type="PANTHER" id="PTHR48106:SF13">
    <property type="entry name" value="QUINONE OXIDOREDUCTASE-RELATED"/>
    <property type="match status" value="1"/>
</dbReference>
<dbReference type="STRING" id="715226.ABI_29290"/>
<dbReference type="Proteomes" id="UP000006512">
    <property type="component" value="Unassembled WGS sequence"/>
</dbReference>
<dbReference type="CDD" id="cd05286">
    <property type="entry name" value="QOR2"/>
    <property type="match status" value="1"/>
</dbReference>
<keyword evidence="1" id="KW-0521">NADP</keyword>
<dbReference type="InterPro" id="IPR011032">
    <property type="entry name" value="GroES-like_sf"/>
</dbReference>
<dbReference type="NCBIfam" id="NF008024">
    <property type="entry name" value="PRK10754.1"/>
    <property type="match status" value="1"/>
</dbReference>
<accession>F4QMS1</accession>
<dbReference type="Gene3D" id="3.90.180.10">
    <property type="entry name" value="Medium-chain alcohol dehydrogenases, catalytic domain"/>
    <property type="match status" value="1"/>
</dbReference>
<dbReference type="GO" id="GO:0070402">
    <property type="term" value="F:NADPH binding"/>
    <property type="evidence" value="ECO:0007669"/>
    <property type="project" value="TreeGrafter"/>
</dbReference>
<dbReference type="SUPFAM" id="SSF51735">
    <property type="entry name" value="NAD(P)-binding Rossmann-fold domains"/>
    <property type="match status" value="1"/>
</dbReference>
<evidence type="ECO:0000256" key="2">
    <source>
        <dbReference type="ARBA" id="ARBA00023002"/>
    </source>
</evidence>
<dbReference type="GO" id="GO:0003960">
    <property type="term" value="F:quinone reductase (NADPH) activity"/>
    <property type="evidence" value="ECO:0007669"/>
    <property type="project" value="UniProtKB-EC"/>
</dbReference>
<evidence type="ECO:0000259" key="3">
    <source>
        <dbReference type="SMART" id="SM00829"/>
    </source>
</evidence>
<dbReference type="EC" id="1.6.5.5" evidence="4"/>
<dbReference type="GO" id="GO:0035925">
    <property type="term" value="F:mRNA 3'-UTR AU-rich region binding"/>
    <property type="evidence" value="ECO:0007669"/>
    <property type="project" value="TreeGrafter"/>
</dbReference>
<dbReference type="eggNOG" id="COG0604">
    <property type="taxonomic scope" value="Bacteria"/>
</dbReference>
<dbReference type="Pfam" id="PF00107">
    <property type="entry name" value="ADH_zinc_N"/>
    <property type="match status" value="1"/>
</dbReference>
<evidence type="ECO:0000313" key="5">
    <source>
        <dbReference type="Proteomes" id="UP000006512"/>
    </source>
</evidence>
<dbReference type="SMART" id="SM00829">
    <property type="entry name" value="PKS_ER"/>
    <property type="match status" value="1"/>
</dbReference>
<dbReference type="SUPFAM" id="SSF50129">
    <property type="entry name" value="GroES-like"/>
    <property type="match status" value="1"/>
</dbReference>
<dbReference type="InterPro" id="IPR013154">
    <property type="entry name" value="ADH-like_N"/>
</dbReference>
<dbReference type="InterPro" id="IPR013149">
    <property type="entry name" value="ADH-like_C"/>
</dbReference>
<proteinExistence type="predicted"/>
<dbReference type="Pfam" id="PF08240">
    <property type="entry name" value="ADH_N"/>
    <property type="match status" value="1"/>
</dbReference>
<dbReference type="GO" id="GO:0005829">
    <property type="term" value="C:cytosol"/>
    <property type="evidence" value="ECO:0007669"/>
    <property type="project" value="TreeGrafter"/>
</dbReference>
<evidence type="ECO:0000313" key="4">
    <source>
        <dbReference type="EMBL" id="EGF91512.1"/>
    </source>
</evidence>
<dbReference type="InterPro" id="IPR047618">
    <property type="entry name" value="QOR-like"/>
</dbReference>
<feature type="domain" description="Enoyl reductase (ER)" evidence="3">
    <location>
        <begin position="11"/>
        <end position="321"/>
    </location>
</feature>
<evidence type="ECO:0000256" key="1">
    <source>
        <dbReference type="ARBA" id="ARBA00022857"/>
    </source>
</evidence>
<organism evidence="4 5">
    <name type="scientific">Asticcacaulis biprosthecium C19</name>
    <dbReference type="NCBI Taxonomy" id="715226"/>
    <lineage>
        <taxon>Bacteria</taxon>
        <taxon>Pseudomonadati</taxon>
        <taxon>Pseudomonadota</taxon>
        <taxon>Alphaproteobacteria</taxon>
        <taxon>Caulobacterales</taxon>
        <taxon>Caulobacteraceae</taxon>
        <taxon>Asticcacaulis</taxon>
    </lineage>
</organism>
<dbReference type="InterPro" id="IPR036291">
    <property type="entry name" value="NAD(P)-bd_dom_sf"/>
</dbReference>
<reference evidence="5" key="1">
    <citation type="submission" date="2011-03" db="EMBL/GenBank/DDBJ databases">
        <title>Draft genome sequence of Brevundimonas diminuta.</title>
        <authorList>
            <person name="Brown P.J.B."/>
            <person name="Buechlein A."/>
            <person name="Hemmerich C."/>
            <person name="Brun Y.V."/>
        </authorList>
    </citation>
    <scope>NUCLEOTIDE SEQUENCE [LARGE SCALE GENOMIC DNA]</scope>
    <source>
        <strain evidence="5">C19</strain>
    </source>
</reference>
<sequence length="323" mass="34529">MVKAIQVHTTGGPEVMAFEDIEVGQPGPGQALVRHTAIGVNFIDTYFRSGQYKTALPLIPGNEAAGVIEAIGDGVTEVAVGDRVAYLDGPGTYAEQRIVKADKLIPLPAGINDEIAAAIMLKGLTAQYLLRRTFKVSAEHTVLFHAAAGGVGLIFGQWAKHLRATVIGTAGSAEKVELALTHGYDHVINYREEDFVARAVELNHGSKLDVVYDSVGKDTFPGSLDVLKPLGMFVTFGQSSGPIPPFDIGILNAKGSLFMTRPSLWAYNPDRETLLAAAAELFELIAGGIITVDIHQRFDLKDARAAHEALESRQTTGATILMP</sequence>
<gene>
    <name evidence="4" type="ORF">ABI_29290</name>
</gene>
<dbReference type="Gene3D" id="3.40.50.720">
    <property type="entry name" value="NAD(P)-binding Rossmann-like Domain"/>
    <property type="match status" value="1"/>
</dbReference>
<dbReference type="OrthoDB" id="9805883at2"/>
<dbReference type="InterPro" id="IPR020843">
    <property type="entry name" value="ER"/>
</dbReference>
<protein>
    <submittedName>
        <fullName evidence="4">Quinone oxidoreductase</fullName>
        <ecNumber evidence="4">1.6.5.5</ecNumber>
    </submittedName>
</protein>
<keyword evidence="5" id="KW-1185">Reference proteome</keyword>
<dbReference type="HOGENOM" id="CLU_026673_3_1_5"/>
<dbReference type="FunFam" id="3.40.50.720:FF:000053">
    <property type="entry name" value="Quinone oxidoreductase 1"/>
    <property type="match status" value="1"/>
</dbReference>
<dbReference type="AlphaFoldDB" id="F4QMS1"/>
<dbReference type="RefSeq" id="WP_006273714.1">
    <property type="nucleotide sequence ID" value="NZ_GL883078.1"/>
</dbReference>
<dbReference type="EMBL" id="GL883078">
    <property type="protein sequence ID" value="EGF91512.1"/>
    <property type="molecule type" value="Genomic_DNA"/>
</dbReference>
<dbReference type="PANTHER" id="PTHR48106">
    <property type="entry name" value="QUINONE OXIDOREDUCTASE PIG3-RELATED"/>
    <property type="match status" value="1"/>
</dbReference>
<name>F4QMS1_9CAUL</name>